<dbReference type="Proteomes" id="UP000191110">
    <property type="component" value="Unassembled WGS sequence"/>
</dbReference>
<dbReference type="RefSeq" id="WP_078482601.1">
    <property type="nucleotide sequence ID" value="NZ_MPRL01000007.1"/>
</dbReference>
<sequence length="274" mass="31351">MNSQADNTFPGPVPKEALAYFRTKKLKPGFDFRDVWREEHATAFTVAKAMETDILQALHAGVDEALEHGLTYQQFSTQLTPLLQKLGWWGKRVMDDPLTGEEKIVQLGSPRRLRTIYNANLRTARAAGQWQRAERTQKSHPYLLYQLGPSENHREEHVAWVGTILPIDHPWWDAHFPPNGWGCKCHVRQISKREHERLVASGNYLTEPPKGGMRNWTNKRTGEVERVPVGIDPGWDTNPGKLSRPKAAKQQLKKKQVALKKEIKTPPPQPIKRL</sequence>
<dbReference type="OrthoDB" id="9813502at2"/>
<dbReference type="Pfam" id="PF04233">
    <property type="entry name" value="Phage_Mu_F"/>
    <property type="match status" value="1"/>
</dbReference>
<evidence type="ECO:0000313" key="4">
    <source>
        <dbReference type="Proteomes" id="UP000191110"/>
    </source>
</evidence>
<feature type="region of interest" description="Disordered" evidence="1">
    <location>
        <begin position="228"/>
        <end position="274"/>
    </location>
</feature>
<protein>
    <recommendedName>
        <fullName evidence="2">Phage head morphogenesis domain-containing protein</fullName>
    </recommendedName>
</protein>
<keyword evidence="4" id="KW-1185">Reference proteome</keyword>
<organism evidence="3 4">
    <name type="scientific">Solemya pervernicosa gill symbiont</name>
    <dbReference type="NCBI Taxonomy" id="642797"/>
    <lineage>
        <taxon>Bacteria</taxon>
        <taxon>Pseudomonadati</taxon>
        <taxon>Pseudomonadota</taxon>
        <taxon>Gammaproteobacteria</taxon>
        <taxon>sulfur-oxidizing symbionts</taxon>
    </lineage>
</organism>
<feature type="domain" description="Phage head morphogenesis" evidence="2">
    <location>
        <begin position="59"/>
        <end position="187"/>
    </location>
</feature>
<gene>
    <name evidence="3" type="ORF">BOW53_02960</name>
</gene>
<name>A0A1T2L9E2_9GAMM</name>
<accession>A0A1T2L9E2</accession>
<proteinExistence type="predicted"/>
<feature type="compositionally biased region" description="Basic residues" evidence="1">
    <location>
        <begin position="243"/>
        <end position="258"/>
    </location>
</feature>
<evidence type="ECO:0000313" key="3">
    <source>
        <dbReference type="EMBL" id="OOZ41654.1"/>
    </source>
</evidence>
<evidence type="ECO:0000259" key="2">
    <source>
        <dbReference type="Pfam" id="PF04233"/>
    </source>
</evidence>
<dbReference type="EMBL" id="MPRL01000007">
    <property type="protein sequence ID" value="OOZ41654.1"/>
    <property type="molecule type" value="Genomic_DNA"/>
</dbReference>
<evidence type="ECO:0000256" key="1">
    <source>
        <dbReference type="SAM" id="MobiDB-lite"/>
    </source>
</evidence>
<dbReference type="InterPro" id="IPR006528">
    <property type="entry name" value="Phage_head_morphogenesis_dom"/>
</dbReference>
<comment type="caution">
    <text evidence="3">The sequence shown here is derived from an EMBL/GenBank/DDBJ whole genome shotgun (WGS) entry which is preliminary data.</text>
</comment>
<feature type="compositionally biased region" description="Pro residues" evidence="1">
    <location>
        <begin position="265"/>
        <end position="274"/>
    </location>
</feature>
<reference evidence="3 4" key="1">
    <citation type="submission" date="2016-11" db="EMBL/GenBank/DDBJ databases">
        <title>Mixed transmission modes and dynamic genome evolution in an obligate animal-bacterial symbiosis.</title>
        <authorList>
            <person name="Russell S.L."/>
            <person name="Corbett-Detig R.B."/>
            <person name="Cavanaugh C.M."/>
        </authorList>
    </citation>
    <scope>NUCLEOTIDE SEQUENCE [LARGE SCALE GENOMIC DNA]</scope>
    <source>
        <strain evidence="3">Sveles-Q1</strain>
    </source>
</reference>
<dbReference type="AlphaFoldDB" id="A0A1T2L9E2"/>